<dbReference type="PROSITE" id="PS50975">
    <property type="entry name" value="ATP_GRASP"/>
    <property type="match status" value="1"/>
</dbReference>
<dbReference type="Pfam" id="PF02655">
    <property type="entry name" value="ATP-grasp_3"/>
    <property type="match status" value="1"/>
</dbReference>
<keyword evidence="2 4" id="KW-0547">Nucleotide-binding</keyword>
<dbReference type="EMBL" id="JASCXX010000001">
    <property type="protein sequence ID" value="MDI6447505.1"/>
    <property type="molecule type" value="Genomic_DNA"/>
</dbReference>
<dbReference type="RefSeq" id="WP_349242916.1">
    <property type="nucleotide sequence ID" value="NZ_JASCXX010000001.1"/>
</dbReference>
<accession>A0AAW6TS25</accession>
<dbReference type="Gene3D" id="3.40.50.20">
    <property type="match status" value="1"/>
</dbReference>
<dbReference type="PANTHER" id="PTHR43585:SF2">
    <property type="entry name" value="ATP-GRASP ENZYME FSQD"/>
    <property type="match status" value="1"/>
</dbReference>
<dbReference type="GO" id="GO:0046872">
    <property type="term" value="F:metal ion binding"/>
    <property type="evidence" value="ECO:0007669"/>
    <property type="project" value="InterPro"/>
</dbReference>
<dbReference type="GO" id="GO:0005524">
    <property type="term" value="F:ATP binding"/>
    <property type="evidence" value="ECO:0007669"/>
    <property type="project" value="UniProtKB-UniRule"/>
</dbReference>
<dbReference type="Pfam" id="PF21360">
    <property type="entry name" value="PylC-like_N"/>
    <property type="match status" value="1"/>
</dbReference>
<dbReference type="InterPro" id="IPR003806">
    <property type="entry name" value="ATP-grasp_PylC-type"/>
</dbReference>
<evidence type="ECO:0000259" key="5">
    <source>
        <dbReference type="PROSITE" id="PS50975"/>
    </source>
</evidence>
<dbReference type="GO" id="GO:0016874">
    <property type="term" value="F:ligase activity"/>
    <property type="evidence" value="ECO:0007669"/>
    <property type="project" value="UniProtKB-KW"/>
</dbReference>
<name>A0AAW6TS25_9BACT</name>
<dbReference type="InterPro" id="IPR013815">
    <property type="entry name" value="ATP_grasp_subdomain_1"/>
</dbReference>
<dbReference type="InterPro" id="IPR011761">
    <property type="entry name" value="ATP-grasp"/>
</dbReference>
<evidence type="ECO:0000313" key="7">
    <source>
        <dbReference type="Proteomes" id="UP001431776"/>
    </source>
</evidence>
<dbReference type="InterPro" id="IPR048764">
    <property type="entry name" value="PylC_N"/>
</dbReference>
<evidence type="ECO:0000256" key="1">
    <source>
        <dbReference type="ARBA" id="ARBA00022598"/>
    </source>
</evidence>
<keyword evidence="7" id="KW-1185">Reference proteome</keyword>
<sequence>MAKTEKRPDEAVLFTCIGRRVSLLEAFREAARRLRLGVRFCGTDVTALAPALHRCDEAFLVEPTTHPRYTARLLSIVEDHRVRLVVPTTDLDLRVLARQRFRFEKLGCRVLISDPDVVDICRDKRQTSRFLRQHGFDGPRTLTVRSALAADREGQLTWPCLLKPSDGSAAKGQVLVRSRKELLFFAKRAPNAICQEWLEATEYTCDVYVDFERRVRCVVPRRRIEVRSGEVSKAQVVKDPRIMEVAADLVRKLGAGPGVITVQLFVTKEDIVKVIEVNPRFGGGAPLAIEAGADFPRWILQELAGKRPRIAFDGFQDRLIMLRYDSEVWLVESAR</sequence>
<protein>
    <submittedName>
        <fullName evidence="6">ATP-grasp domain-containing protein</fullName>
    </submittedName>
</protein>
<keyword evidence="3 4" id="KW-0067">ATP-binding</keyword>
<organism evidence="6 7">
    <name type="scientific">Anaerobaca lacustris</name>
    <dbReference type="NCBI Taxonomy" id="3044600"/>
    <lineage>
        <taxon>Bacteria</taxon>
        <taxon>Pseudomonadati</taxon>
        <taxon>Planctomycetota</taxon>
        <taxon>Phycisphaerae</taxon>
        <taxon>Sedimentisphaerales</taxon>
        <taxon>Anaerobacaceae</taxon>
        <taxon>Anaerobaca</taxon>
    </lineage>
</organism>
<evidence type="ECO:0000313" key="6">
    <source>
        <dbReference type="EMBL" id="MDI6447505.1"/>
    </source>
</evidence>
<dbReference type="Proteomes" id="UP001431776">
    <property type="component" value="Unassembled WGS sequence"/>
</dbReference>
<evidence type="ECO:0000256" key="4">
    <source>
        <dbReference type="PROSITE-ProRule" id="PRU00409"/>
    </source>
</evidence>
<keyword evidence="1" id="KW-0436">Ligase</keyword>
<evidence type="ECO:0000256" key="3">
    <source>
        <dbReference type="ARBA" id="ARBA00022840"/>
    </source>
</evidence>
<dbReference type="SUPFAM" id="SSF56059">
    <property type="entry name" value="Glutathione synthetase ATP-binding domain-like"/>
    <property type="match status" value="1"/>
</dbReference>
<feature type="domain" description="ATP-grasp" evidence="5">
    <location>
        <begin position="128"/>
        <end position="304"/>
    </location>
</feature>
<dbReference type="AlphaFoldDB" id="A0AAW6TS25"/>
<dbReference type="PANTHER" id="PTHR43585">
    <property type="entry name" value="FUMIPYRROLE BIOSYNTHESIS PROTEIN C"/>
    <property type="match status" value="1"/>
</dbReference>
<gene>
    <name evidence="6" type="ORF">QJ522_00495</name>
</gene>
<dbReference type="Gene3D" id="3.30.1490.20">
    <property type="entry name" value="ATP-grasp fold, A domain"/>
    <property type="match status" value="1"/>
</dbReference>
<comment type="caution">
    <text evidence="6">The sequence shown here is derived from an EMBL/GenBank/DDBJ whole genome shotgun (WGS) entry which is preliminary data.</text>
</comment>
<reference evidence="6" key="1">
    <citation type="submission" date="2023-05" db="EMBL/GenBank/DDBJ databases">
        <title>Anaerotaeda fermentans gen. nov., sp. nov., a novel anaerobic planctomycete of the new family within the order Sedimentisphaerales isolated from Taman Peninsula, Russia.</title>
        <authorList>
            <person name="Khomyakova M.A."/>
            <person name="Merkel A.Y."/>
            <person name="Slobodkin A.I."/>
        </authorList>
    </citation>
    <scope>NUCLEOTIDE SEQUENCE</scope>
    <source>
        <strain evidence="6">M17dextr</strain>
    </source>
</reference>
<proteinExistence type="predicted"/>
<dbReference type="InterPro" id="IPR052032">
    <property type="entry name" value="ATP-dep_AA_Ligase"/>
</dbReference>
<evidence type="ECO:0000256" key="2">
    <source>
        <dbReference type="ARBA" id="ARBA00022741"/>
    </source>
</evidence>
<dbReference type="Gene3D" id="3.30.470.20">
    <property type="entry name" value="ATP-grasp fold, B domain"/>
    <property type="match status" value="1"/>
</dbReference>